<keyword evidence="4 11" id="KW-0812">Transmembrane</keyword>
<dbReference type="GO" id="GO:0030943">
    <property type="term" value="F:mitochondrion targeting sequence binding"/>
    <property type="evidence" value="ECO:0007669"/>
    <property type="project" value="TreeGrafter"/>
</dbReference>
<proteinExistence type="inferred from homology"/>
<dbReference type="PRINTS" id="PR01989">
    <property type="entry name" value="EUOM20RECPTR"/>
</dbReference>
<sequence>MQHGTAARCTKKLACILPCKYTCLKRDHGLSKLNDQPVVGEDHWGAFKKRRQQALDAQKAATISLPPLGDPGAMHKFFLEQIQLGESALSTGAIEEGVQHFAVAVTVCGQPSQLLQVLQQSLSPTVFTLLVEALPAVRNTNLHIFVHLVVPTLLFLVRTSAGDRDPFDMFADTAPESQVQQSITSVPSTSYLTDFTGPPQRSSVRDINTINHYKELHRVLVRILWNRLQLAENVSGKTGPPVKLQMIVTLSSRDLLLIRTYSSLNPTTAKSVSADTINLILSQMFDSVIVVSDRKQSLSWRFPVSFTPINVFLFCVGCLATCVVARVGLRRILWLIVPSILAAAVLGQALLKKYHERLAEKMSILSRYADPPEDCKPRHLQSWLTRISNYLSWRPQHDECARYYEQLVTEPWISTDLSEAFWELIFHPAISFGKVAGKSVGTFYTHLSAHIPPILLLPLFGCFLASLSLSLLCLRYLPAQTSKKRSVSLAKSQKKKQIKSQPPPPSLPSTSKS</sequence>
<comment type="similarity">
    <text evidence="2">Belongs to the Tom20 family.</text>
</comment>
<dbReference type="Proteomes" id="UP000324629">
    <property type="component" value="Unassembled WGS sequence"/>
</dbReference>
<evidence type="ECO:0000313" key="12">
    <source>
        <dbReference type="EMBL" id="KAA3672678.1"/>
    </source>
</evidence>
<accession>A0A5J4NBR4</accession>
<evidence type="ECO:0000256" key="4">
    <source>
        <dbReference type="ARBA" id="ARBA00022692"/>
    </source>
</evidence>
<protein>
    <recommendedName>
        <fullName evidence="14">Chloride channel CLIC-like protein 1</fullName>
    </recommendedName>
</protein>
<feature type="transmembrane region" description="Helical" evidence="11">
    <location>
        <begin position="454"/>
        <end position="477"/>
    </location>
</feature>
<name>A0A5J4NBR4_9TREM</name>
<feature type="transmembrane region" description="Helical" evidence="11">
    <location>
        <begin position="302"/>
        <end position="325"/>
    </location>
</feature>
<dbReference type="GO" id="GO:0030150">
    <property type="term" value="P:protein import into mitochondrial matrix"/>
    <property type="evidence" value="ECO:0007669"/>
    <property type="project" value="TreeGrafter"/>
</dbReference>
<gene>
    <name evidence="12" type="ORF">DEA37_0008949</name>
</gene>
<keyword evidence="6" id="KW-0653">Protein transport</keyword>
<comment type="caution">
    <text evidence="12">The sequence shown here is derived from an EMBL/GenBank/DDBJ whole genome shotgun (WGS) entry which is preliminary data.</text>
</comment>
<dbReference type="PANTHER" id="PTHR12430">
    <property type="entry name" value="MITOCHONDRIAL IMPORT RECEPTOR SUBUNIT TOM20"/>
    <property type="match status" value="1"/>
</dbReference>
<dbReference type="GO" id="GO:0006886">
    <property type="term" value="P:intracellular protein transport"/>
    <property type="evidence" value="ECO:0007669"/>
    <property type="project" value="InterPro"/>
</dbReference>
<comment type="subcellular location">
    <subcellularLocation>
        <location evidence="1">Mitochondrion outer membrane</location>
        <topology evidence="1">Single-pass membrane protein</topology>
    </subcellularLocation>
</comment>
<keyword evidence="13" id="KW-1185">Reference proteome</keyword>
<organism evidence="12 13">
    <name type="scientific">Paragonimus westermani</name>
    <dbReference type="NCBI Taxonomy" id="34504"/>
    <lineage>
        <taxon>Eukaryota</taxon>
        <taxon>Metazoa</taxon>
        <taxon>Spiralia</taxon>
        <taxon>Lophotrochozoa</taxon>
        <taxon>Platyhelminthes</taxon>
        <taxon>Trematoda</taxon>
        <taxon>Digenea</taxon>
        <taxon>Plagiorchiida</taxon>
        <taxon>Troglotremata</taxon>
        <taxon>Troglotrematidae</taxon>
        <taxon>Paragonimus</taxon>
    </lineage>
</organism>
<dbReference type="Gene3D" id="1.20.960.10">
    <property type="entry name" value="Mitochondrial outer membrane translocase complex, subunit Tom20 domain"/>
    <property type="match status" value="1"/>
</dbReference>
<feature type="region of interest" description="Disordered" evidence="10">
    <location>
        <begin position="482"/>
        <end position="513"/>
    </location>
</feature>
<keyword evidence="3" id="KW-0813">Transport</keyword>
<dbReference type="GO" id="GO:0016031">
    <property type="term" value="P:tRNA import into mitochondrion"/>
    <property type="evidence" value="ECO:0007669"/>
    <property type="project" value="TreeGrafter"/>
</dbReference>
<dbReference type="InterPro" id="IPR023392">
    <property type="entry name" value="Tom20_dom_sf"/>
</dbReference>
<keyword evidence="9 11" id="KW-0472">Membrane</keyword>
<dbReference type="GO" id="GO:0005742">
    <property type="term" value="C:mitochondrial outer membrane translocase complex"/>
    <property type="evidence" value="ECO:0007669"/>
    <property type="project" value="InterPro"/>
</dbReference>
<evidence type="ECO:0000256" key="3">
    <source>
        <dbReference type="ARBA" id="ARBA00022448"/>
    </source>
</evidence>
<dbReference type="SUPFAM" id="SSF47157">
    <property type="entry name" value="Mitochondrial import receptor subunit Tom20"/>
    <property type="match status" value="1"/>
</dbReference>
<keyword evidence="8" id="KW-0496">Mitochondrion</keyword>
<evidence type="ECO:0000256" key="2">
    <source>
        <dbReference type="ARBA" id="ARBA00005792"/>
    </source>
</evidence>
<evidence type="ECO:0000256" key="5">
    <source>
        <dbReference type="ARBA" id="ARBA00022787"/>
    </source>
</evidence>
<evidence type="ECO:0008006" key="14">
    <source>
        <dbReference type="Google" id="ProtNLM"/>
    </source>
</evidence>
<dbReference type="GO" id="GO:0008320">
    <property type="term" value="F:protein transmembrane transporter activity"/>
    <property type="evidence" value="ECO:0007669"/>
    <property type="project" value="TreeGrafter"/>
</dbReference>
<feature type="transmembrane region" description="Helical" evidence="11">
    <location>
        <begin position="332"/>
        <end position="351"/>
    </location>
</feature>
<evidence type="ECO:0000256" key="1">
    <source>
        <dbReference type="ARBA" id="ARBA00004572"/>
    </source>
</evidence>
<evidence type="ECO:0000313" key="13">
    <source>
        <dbReference type="Proteomes" id="UP000324629"/>
    </source>
</evidence>
<dbReference type="PANTHER" id="PTHR12430:SF0">
    <property type="entry name" value="TRANSLOCASE OF OUTER MITOCHONDRIAL MEMBRANE 20"/>
    <property type="match status" value="1"/>
</dbReference>
<keyword evidence="7 11" id="KW-1133">Transmembrane helix</keyword>
<dbReference type="Pfam" id="PF02064">
    <property type="entry name" value="MAS20"/>
    <property type="match status" value="1"/>
</dbReference>
<reference evidence="12 13" key="1">
    <citation type="journal article" date="2019" name="Gigascience">
        <title>Whole-genome sequence of the oriental lung fluke Paragonimus westermani.</title>
        <authorList>
            <person name="Oey H."/>
            <person name="Zakrzewski M."/>
            <person name="Narain K."/>
            <person name="Devi K.R."/>
            <person name="Agatsuma T."/>
            <person name="Nawaratna S."/>
            <person name="Gobert G.N."/>
            <person name="Jones M.K."/>
            <person name="Ragan M.A."/>
            <person name="McManus D.P."/>
            <person name="Krause L."/>
        </authorList>
    </citation>
    <scope>NUCLEOTIDE SEQUENCE [LARGE SCALE GENOMIC DNA]</scope>
    <source>
        <strain evidence="12 13">IND2009</strain>
    </source>
</reference>
<dbReference type="AlphaFoldDB" id="A0A5J4NBR4"/>
<dbReference type="GO" id="GO:0006605">
    <property type="term" value="P:protein targeting"/>
    <property type="evidence" value="ECO:0007669"/>
    <property type="project" value="InterPro"/>
</dbReference>
<evidence type="ECO:0000256" key="7">
    <source>
        <dbReference type="ARBA" id="ARBA00022989"/>
    </source>
</evidence>
<evidence type="ECO:0000256" key="8">
    <source>
        <dbReference type="ARBA" id="ARBA00023128"/>
    </source>
</evidence>
<evidence type="ECO:0000256" key="6">
    <source>
        <dbReference type="ARBA" id="ARBA00022927"/>
    </source>
</evidence>
<keyword evidence="5" id="KW-1000">Mitochondrion outer membrane</keyword>
<evidence type="ECO:0000256" key="9">
    <source>
        <dbReference type="ARBA" id="ARBA00023136"/>
    </source>
</evidence>
<dbReference type="InterPro" id="IPR022422">
    <property type="entry name" value="MAS20_rcpt_metazoan"/>
</dbReference>
<dbReference type="PRINTS" id="PR00351">
    <property type="entry name" value="OM20RECEPTOR"/>
</dbReference>
<dbReference type="InterPro" id="IPR002056">
    <property type="entry name" value="MAS20"/>
</dbReference>
<feature type="compositionally biased region" description="Basic residues" evidence="10">
    <location>
        <begin position="482"/>
        <end position="498"/>
    </location>
</feature>
<dbReference type="EMBL" id="QNGE01004653">
    <property type="protein sequence ID" value="KAA3672678.1"/>
    <property type="molecule type" value="Genomic_DNA"/>
</dbReference>
<evidence type="ECO:0000256" key="11">
    <source>
        <dbReference type="SAM" id="Phobius"/>
    </source>
</evidence>
<evidence type="ECO:0000256" key="10">
    <source>
        <dbReference type="SAM" id="MobiDB-lite"/>
    </source>
</evidence>